<dbReference type="PROSITE" id="PS00783">
    <property type="entry name" value="RIBOSOMAL_L13"/>
    <property type="match status" value="1"/>
</dbReference>
<evidence type="ECO:0000256" key="3">
    <source>
        <dbReference type="ARBA" id="ARBA00023274"/>
    </source>
</evidence>
<evidence type="ECO:0000313" key="7">
    <source>
        <dbReference type="Proteomes" id="UP000070035"/>
    </source>
</evidence>
<dbReference type="PANTHER" id="PTHR11545">
    <property type="entry name" value="RIBOSOMAL PROTEIN L13"/>
    <property type="match status" value="1"/>
</dbReference>
<dbReference type="NCBIfam" id="TIGR01077">
    <property type="entry name" value="L13_A_E"/>
    <property type="match status" value="1"/>
</dbReference>
<dbReference type="InterPro" id="IPR005755">
    <property type="entry name" value="Ribosomal_uL13_euk/arc"/>
</dbReference>
<dbReference type="AlphaFoldDB" id="A0A133V5S2"/>
<evidence type="ECO:0000313" key="6">
    <source>
        <dbReference type="EMBL" id="KXB01792.1"/>
    </source>
</evidence>
<comment type="function">
    <text evidence="4">This protein is one of the early assembly proteins of the 50S ribosomal subunit, although it is not seen to bind rRNA by itself. It is important during the early stages of 50S assembly.</text>
</comment>
<keyword evidence="7" id="KW-1185">Reference proteome</keyword>
<dbReference type="EMBL" id="LHXY01000027">
    <property type="protein sequence ID" value="KXB01792.1"/>
    <property type="molecule type" value="Genomic_DNA"/>
</dbReference>
<gene>
    <name evidence="4" type="primary">rpl13</name>
    <name evidence="6" type="ORF">AKJ44_02110</name>
</gene>
<keyword evidence="3 4" id="KW-0687">Ribonucleoprotein</keyword>
<dbReference type="GO" id="GO:0017148">
    <property type="term" value="P:negative regulation of translation"/>
    <property type="evidence" value="ECO:0007669"/>
    <property type="project" value="TreeGrafter"/>
</dbReference>
<proteinExistence type="inferred from homology"/>
<evidence type="ECO:0000256" key="4">
    <source>
        <dbReference type="HAMAP-Rule" id="MF_01366"/>
    </source>
</evidence>
<dbReference type="Gene3D" id="3.90.1180.10">
    <property type="entry name" value="Ribosomal protein L13"/>
    <property type="match status" value="1"/>
</dbReference>
<evidence type="ECO:0000256" key="2">
    <source>
        <dbReference type="ARBA" id="ARBA00022980"/>
    </source>
</evidence>
<sequence>MWLIDGTDLILGRMASRVAKRLLDGEEVTIVNADKTVISGRKKSTLSEYDAWTKIRGLVDPAQGPFHPRKPEDLVRQSVRGMLPMKKAKGREAFGRLKAYSGIPGELEGEEFESISKAHLDQLGSRRFIRIGELSKHLGMENR</sequence>
<dbReference type="InterPro" id="IPR005823">
    <property type="entry name" value="Ribosomal_uL13_bac-type"/>
</dbReference>
<evidence type="ECO:0000256" key="1">
    <source>
        <dbReference type="ARBA" id="ARBA00006227"/>
    </source>
</evidence>
<dbReference type="GO" id="GO:0006412">
    <property type="term" value="P:translation"/>
    <property type="evidence" value="ECO:0007669"/>
    <property type="project" value="UniProtKB-UniRule"/>
</dbReference>
<comment type="similarity">
    <text evidence="1 4 5">Belongs to the universal ribosomal protein uL13 family.</text>
</comment>
<comment type="caution">
    <text evidence="6">The sequence shown here is derived from an EMBL/GenBank/DDBJ whole genome shotgun (WGS) entry which is preliminary data.</text>
</comment>
<dbReference type="PANTHER" id="PTHR11545:SF3">
    <property type="entry name" value="LARGE RIBOSOMAL SUBUNIT PROTEIN UL13"/>
    <property type="match status" value="1"/>
</dbReference>
<organism evidence="6 7">
    <name type="scientific">candidate division MSBL1 archaeon SCGC-AAA261F17</name>
    <dbReference type="NCBI Taxonomy" id="1698274"/>
    <lineage>
        <taxon>Archaea</taxon>
        <taxon>Methanobacteriati</taxon>
        <taxon>Methanobacteriota</taxon>
        <taxon>candidate division MSBL1</taxon>
    </lineage>
</organism>
<dbReference type="InterPro" id="IPR036899">
    <property type="entry name" value="Ribosomal_uL13_sf"/>
</dbReference>
<evidence type="ECO:0000256" key="5">
    <source>
        <dbReference type="RuleBase" id="RU003877"/>
    </source>
</evidence>
<protein>
    <recommendedName>
        <fullName evidence="4">Large ribosomal subunit protein uL13</fullName>
    </recommendedName>
</protein>
<dbReference type="GO" id="GO:0022625">
    <property type="term" value="C:cytosolic large ribosomal subunit"/>
    <property type="evidence" value="ECO:0007669"/>
    <property type="project" value="UniProtKB-UniRule"/>
</dbReference>
<reference evidence="6 7" key="1">
    <citation type="journal article" date="2016" name="Sci. Rep.">
        <title>Metabolic traits of an uncultured archaeal lineage -MSBL1- from brine pools of the Red Sea.</title>
        <authorList>
            <person name="Mwirichia R."/>
            <person name="Alam I."/>
            <person name="Rashid M."/>
            <person name="Vinu M."/>
            <person name="Ba-Alawi W."/>
            <person name="Anthony Kamau A."/>
            <person name="Kamanda Ngugi D."/>
            <person name="Goker M."/>
            <person name="Klenk H.P."/>
            <person name="Bajic V."/>
            <person name="Stingl U."/>
        </authorList>
    </citation>
    <scope>NUCLEOTIDE SEQUENCE [LARGE SCALE GENOMIC DNA]</scope>
    <source>
        <strain evidence="6">SCGC-AAA261F17</strain>
    </source>
</reference>
<dbReference type="HAMAP" id="MF_01366">
    <property type="entry name" value="Ribosomal_uL13"/>
    <property type="match status" value="1"/>
</dbReference>
<comment type="subunit">
    <text evidence="4">Part of the 50S ribosomal subunit.</text>
</comment>
<dbReference type="NCBIfam" id="NF005004">
    <property type="entry name" value="PRK06394.1"/>
    <property type="match status" value="1"/>
</dbReference>
<dbReference type="Pfam" id="PF00572">
    <property type="entry name" value="Ribosomal_L13"/>
    <property type="match status" value="1"/>
</dbReference>
<name>A0A133V5S2_9EURY</name>
<dbReference type="PATRIC" id="fig|1698274.3.peg.321"/>
<accession>A0A133V5S2</accession>
<dbReference type="GO" id="GO:0003729">
    <property type="term" value="F:mRNA binding"/>
    <property type="evidence" value="ECO:0007669"/>
    <property type="project" value="TreeGrafter"/>
</dbReference>
<dbReference type="GO" id="GO:0003735">
    <property type="term" value="F:structural constituent of ribosome"/>
    <property type="evidence" value="ECO:0007669"/>
    <property type="project" value="UniProtKB-UniRule"/>
</dbReference>
<dbReference type="Proteomes" id="UP000070035">
    <property type="component" value="Unassembled WGS sequence"/>
</dbReference>
<dbReference type="PIRSF" id="PIRSF002181">
    <property type="entry name" value="Ribosomal_L13"/>
    <property type="match status" value="1"/>
</dbReference>
<dbReference type="InterPro" id="IPR005822">
    <property type="entry name" value="Ribosomal_uL13"/>
</dbReference>
<dbReference type="InterPro" id="IPR023563">
    <property type="entry name" value="Ribosomal_uL13_CS"/>
</dbReference>
<dbReference type="CDD" id="cd00392">
    <property type="entry name" value="Ribosomal_L13"/>
    <property type="match status" value="1"/>
</dbReference>
<keyword evidence="2 4" id="KW-0689">Ribosomal protein</keyword>
<dbReference type="SUPFAM" id="SSF52161">
    <property type="entry name" value="Ribosomal protein L13"/>
    <property type="match status" value="1"/>
</dbReference>